<evidence type="ECO:0000259" key="1">
    <source>
        <dbReference type="Pfam" id="PF01717"/>
    </source>
</evidence>
<name>A0A5J5FZT3_9BACL</name>
<sequence length="384" mass="42648">MSTVTNGTTRRTRTPYRHDMVGSFLRPQALKDAREKWARGEIPAEELRAVEDAEIIRLVEKQKSVGLKAVTDGEFRRSWWHLDFMWGLDGVVKAESGQGYLFHGIETRAETARLTGRIRFTADHPFLDHYRFLHRLAGDDAVARQTLPAPAQFLAELQRPENAASTAAVYADADADRLLTDIAAAYREAILAFYEAGCRSIQLDDCTWGMLCDAGFRETLERSGGSAEDAAAAYARVNREAIRGLPEDLAVTTHVCRGNYASAWASSGGYEPVADTLFGMEEYDGYYLEFDTDRSGGFAPLSALGDRQVVLGLISSKDGELEDKDAIVGRVREAARIVGLDHICLSPQCGFASTEEGNLLTEEQQWRKLELIKEIADELWTDEP</sequence>
<dbReference type="GO" id="GO:0003871">
    <property type="term" value="F:5-methyltetrahydropteroyltriglutamate-homocysteine S-methyltransferase activity"/>
    <property type="evidence" value="ECO:0007669"/>
    <property type="project" value="UniProtKB-EC"/>
</dbReference>
<dbReference type="OrthoDB" id="6430685at2"/>
<dbReference type="GO" id="GO:0009086">
    <property type="term" value="P:methionine biosynthetic process"/>
    <property type="evidence" value="ECO:0007669"/>
    <property type="project" value="InterPro"/>
</dbReference>
<dbReference type="PANTHER" id="PTHR43844">
    <property type="entry name" value="METHIONINE SYNTHASE"/>
    <property type="match status" value="1"/>
</dbReference>
<dbReference type="GO" id="GO:0032259">
    <property type="term" value="P:methylation"/>
    <property type="evidence" value="ECO:0007669"/>
    <property type="project" value="UniProtKB-KW"/>
</dbReference>
<dbReference type="CDD" id="cd03311">
    <property type="entry name" value="CIMS_C_terminal_like"/>
    <property type="match status" value="1"/>
</dbReference>
<dbReference type="Proteomes" id="UP000367750">
    <property type="component" value="Unassembled WGS sequence"/>
</dbReference>
<proteinExistence type="predicted"/>
<dbReference type="Gene3D" id="3.20.20.210">
    <property type="match status" value="1"/>
</dbReference>
<accession>A0A5J5FZT3</accession>
<feature type="domain" description="Cobalamin-independent methionine synthase MetE C-terminal/archaeal" evidence="1">
    <location>
        <begin position="167"/>
        <end position="355"/>
    </location>
</feature>
<keyword evidence="3" id="KW-1185">Reference proteome</keyword>
<reference evidence="2 3" key="1">
    <citation type="submission" date="2019-09" db="EMBL/GenBank/DDBJ databases">
        <title>Bacillus ochoae sp. nov., Paenibacillus whitsoniae sp. nov., Paenibacillus spiritus sp. nov. Isolated from the Mars Exploration Rover during spacecraft assembly.</title>
        <authorList>
            <person name="Seuylemezian A."/>
            <person name="Vaishampayan P."/>
        </authorList>
    </citation>
    <scope>NUCLEOTIDE SEQUENCE [LARGE SCALE GENOMIC DNA]</scope>
    <source>
        <strain evidence="2 3">MER_111</strain>
    </source>
</reference>
<evidence type="ECO:0000313" key="3">
    <source>
        <dbReference type="Proteomes" id="UP000367750"/>
    </source>
</evidence>
<gene>
    <name evidence="2" type="ORF">F4V43_15710</name>
</gene>
<dbReference type="EMBL" id="VYKK01000022">
    <property type="protein sequence ID" value="KAA8999769.1"/>
    <property type="molecule type" value="Genomic_DNA"/>
</dbReference>
<dbReference type="RefSeq" id="WP_150459201.1">
    <property type="nucleotide sequence ID" value="NZ_VYKK01000022.1"/>
</dbReference>
<dbReference type="AlphaFoldDB" id="A0A5J5FZT3"/>
<keyword evidence="2" id="KW-0489">Methyltransferase</keyword>
<dbReference type="InterPro" id="IPR038071">
    <property type="entry name" value="UROD/MetE-like_sf"/>
</dbReference>
<dbReference type="GO" id="GO:0008270">
    <property type="term" value="F:zinc ion binding"/>
    <property type="evidence" value="ECO:0007669"/>
    <property type="project" value="InterPro"/>
</dbReference>
<organism evidence="2 3">
    <name type="scientific">Paenibacillus spiritus</name>
    <dbReference type="NCBI Taxonomy" id="2496557"/>
    <lineage>
        <taxon>Bacteria</taxon>
        <taxon>Bacillati</taxon>
        <taxon>Bacillota</taxon>
        <taxon>Bacilli</taxon>
        <taxon>Bacillales</taxon>
        <taxon>Paenibacillaceae</taxon>
        <taxon>Paenibacillus</taxon>
    </lineage>
</organism>
<keyword evidence="2" id="KW-0808">Transferase</keyword>
<dbReference type="NCBIfam" id="NF005085">
    <property type="entry name" value="PRK06520.1"/>
    <property type="match status" value="1"/>
</dbReference>
<dbReference type="SUPFAM" id="SSF51726">
    <property type="entry name" value="UROD/MetE-like"/>
    <property type="match status" value="1"/>
</dbReference>
<dbReference type="InterPro" id="IPR002629">
    <property type="entry name" value="Met_Synth_C/arc"/>
</dbReference>
<protein>
    <submittedName>
        <fullName evidence="2">5-methyltetrahydropteroyltriglutamate--homocysteine S-methyltransferase</fullName>
        <ecNumber evidence="2">2.1.1.14</ecNumber>
    </submittedName>
</protein>
<dbReference type="Pfam" id="PF01717">
    <property type="entry name" value="Meth_synt_2"/>
    <property type="match status" value="1"/>
</dbReference>
<comment type="caution">
    <text evidence="2">The sequence shown here is derived from an EMBL/GenBank/DDBJ whole genome shotgun (WGS) entry which is preliminary data.</text>
</comment>
<dbReference type="EC" id="2.1.1.14" evidence="2"/>
<evidence type="ECO:0000313" key="2">
    <source>
        <dbReference type="EMBL" id="KAA8999769.1"/>
    </source>
</evidence>
<dbReference type="PANTHER" id="PTHR43844:SF1">
    <property type="entry name" value="METHIONINE SYNTHASE"/>
    <property type="match status" value="1"/>
</dbReference>